<comment type="caution">
    <text evidence="7">The sequence shown here is derived from an EMBL/GenBank/DDBJ whole genome shotgun (WGS) entry which is preliminary data.</text>
</comment>
<evidence type="ECO:0000256" key="3">
    <source>
        <dbReference type="ARBA" id="ARBA00022827"/>
    </source>
</evidence>
<dbReference type="PRINTS" id="PR00420">
    <property type="entry name" value="RNGMNOXGNASE"/>
</dbReference>
<evidence type="ECO:0000256" key="5">
    <source>
        <dbReference type="ARBA" id="ARBA00023033"/>
    </source>
</evidence>
<evidence type="ECO:0000256" key="2">
    <source>
        <dbReference type="ARBA" id="ARBA00022630"/>
    </source>
</evidence>
<dbReference type="PANTHER" id="PTHR47178:SF1">
    <property type="entry name" value="FAD-BINDING DOMAIN-CONTAINING PROTEIN-RELATED"/>
    <property type="match status" value="1"/>
</dbReference>
<gene>
    <name evidence="7" type="ORF">NLU13_6388</name>
</gene>
<accession>A0AA39L725</accession>
<dbReference type="GO" id="GO:0004497">
    <property type="term" value="F:monooxygenase activity"/>
    <property type="evidence" value="ECO:0007669"/>
    <property type="project" value="UniProtKB-KW"/>
</dbReference>
<evidence type="ECO:0000313" key="7">
    <source>
        <dbReference type="EMBL" id="KAK0386553.1"/>
    </source>
</evidence>
<dbReference type="Proteomes" id="UP001175261">
    <property type="component" value="Unassembled WGS sequence"/>
</dbReference>
<sequence length="436" mass="48362">MATRGSPVIIVGGGITGLVLAQALTKRSIPFVIYERDPDPLYRGKGWGITIHWALKSLLDLLPQHIIDRLPEAFVDADATKNGENGKFLFFNLRTGEALWQVPPAKRIRMGREKFRRLLMDGIPINWNHTFESFEHTANGSVNVTFNTPSGLSTVNGCIVVGCDGSRSLVRQCLFPIADDHTNHRLPVRLLGASAIYPDSLASTVRKLDPFFFQGGDPETSAAHWFSFLDSPSTSGRGDDSRDCQILVSWPFRSGFMGRDEPLEIPPRGPERVKLMKTISSSWADPFRSIVENIPEDAEIKSIHLEDWVPPPMERWDAEAPGPHRVILVGDAAHAMTMYRGEAANHGIADVELLVSQIMPVLARGGLDEQRSGEELLQACRRYTEEMIERTAPAVLNSRQACLDAHTYERINESSPLIMKRVVRVEPPASKVSVGA</sequence>
<keyword evidence="4" id="KW-0560">Oxidoreductase</keyword>
<evidence type="ECO:0000259" key="6">
    <source>
        <dbReference type="Pfam" id="PF01494"/>
    </source>
</evidence>
<dbReference type="SUPFAM" id="SSF51905">
    <property type="entry name" value="FAD/NAD(P)-binding domain"/>
    <property type="match status" value="1"/>
</dbReference>
<name>A0AA39L725_SARSR</name>
<dbReference type="EMBL" id="JAPDFR010000005">
    <property type="protein sequence ID" value="KAK0386553.1"/>
    <property type="molecule type" value="Genomic_DNA"/>
</dbReference>
<proteinExistence type="predicted"/>
<dbReference type="GO" id="GO:0071949">
    <property type="term" value="F:FAD binding"/>
    <property type="evidence" value="ECO:0007669"/>
    <property type="project" value="InterPro"/>
</dbReference>
<evidence type="ECO:0000256" key="1">
    <source>
        <dbReference type="ARBA" id="ARBA00001974"/>
    </source>
</evidence>
<evidence type="ECO:0000313" key="8">
    <source>
        <dbReference type="Proteomes" id="UP001175261"/>
    </source>
</evidence>
<dbReference type="AlphaFoldDB" id="A0AA39L725"/>
<feature type="domain" description="FAD-binding" evidence="6">
    <location>
        <begin position="7"/>
        <end position="174"/>
    </location>
</feature>
<dbReference type="Gene3D" id="3.50.50.60">
    <property type="entry name" value="FAD/NAD(P)-binding domain"/>
    <property type="match status" value="1"/>
</dbReference>
<dbReference type="Pfam" id="PF01494">
    <property type="entry name" value="FAD_binding_3"/>
    <property type="match status" value="1"/>
</dbReference>
<dbReference type="InterPro" id="IPR036188">
    <property type="entry name" value="FAD/NAD-bd_sf"/>
</dbReference>
<keyword evidence="2" id="KW-0285">Flavoprotein</keyword>
<reference evidence="7" key="1">
    <citation type="submission" date="2022-10" db="EMBL/GenBank/DDBJ databases">
        <title>Determination and structural analysis of whole genome sequence of Sarocladium strictum F4-1.</title>
        <authorList>
            <person name="Hu L."/>
            <person name="Jiang Y."/>
        </authorList>
    </citation>
    <scope>NUCLEOTIDE SEQUENCE</scope>
    <source>
        <strain evidence="7">F4-1</strain>
    </source>
</reference>
<evidence type="ECO:0000256" key="4">
    <source>
        <dbReference type="ARBA" id="ARBA00023002"/>
    </source>
</evidence>
<comment type="cofactor">
    <cofactor evidence="1">
        <name>FAD</name>
        <dbReference type="ChEBI" id="CHEBI:57692"/>
    </cofactor>
</comment>
<protein>
    <recommendedName>
        <fullName evidence="6">FAD-binding domain-containing protein</fullName>
    </recommendedName>
</protein>
<keyword evidence="5" id="KW-0503">Monooxygenase</keyword>
<keyword evidence="3" id="KW-0274">FAD</keyword>
<keyword evidence="8" id="KW-1185">Reference proteome</keyword>
<dbReference type="PANTHER" id="PTHR47178">
    <property type="entry name" value="MONOOXYGENASE, FAD-BINDING"/>
    <property type="match status" value="1"/>
</dbReference>
<organism evidence="7 8">
    <name type="scientific">Sarocladium strictum</name>
    <name type="common">Black bundle disease fungus</name>
    <name type="synonym">Acremonium strictum</name>
    <dbReference type="NCBI Taxonomy" id="5046"/>
    <lineage>
        <taxon>Eukaryota</taxon>
        <taxon>Fungi</taxon>
        <taxon>Dikarya</taxon>
        <taxon>Ascomycota</taxon>
        <taxon>Pezizomycotina</taxon>
        <taxon>Sordariomycetes</taxon>
        <taxon>Hypocreomycetidae</taxon>
        <taxon>Hypocreales</taxon>
        <taxon>Sarocladiaceae</taxon>
        <taxon>Sarocladium</taxon>
    </lineage>
</organism>
<dbReference type="InterPro" id="IPR002938">
    <property type="entry name" value="FAD-bd"/>
</dbReference>